<accession>H3A8F6</accession>
<dbReference type="GO" id="GO:0005886">
    <property type="term" value="C:plasma membrane"/>
    <property type="evidence" value="ECO:0007669"/>
    <property type="project" value="UniProtKB-SubCell"/>
</dbReference>
<feature type="transmembrane region" description="Helical" evidence="9">
    <location>
        <begin position="15"/>
        <end position="38"/>
    </location>
</feature>
<keyword evidence="2" id="KW-1003">Cell membrane</keyword>
<dbReference type="InterPro" id="IPR000276">
    <property type="entry name" value="GPCR_Rhodpsn"/>
</dbReference>
<dbReference type="GO" id="GO:0004930">
    <property type="term" value="F:G protein-coupled receptor activity"/>
    <property type="evidence" value="ECO:0007669"/>
    <property type="project" value="UniProtKB-KW"/>
</dbReference>
<keyword evidence="8" id="KW-0807">Transducer</keyword>
<dbReference type="OMA" id="TCKAICL"/>
<evidence type="ECO:0000256" key="2">
    <source>
        <dbReference type="ARBA" id="ARBA00022475"/>
    </source>
</evidence>
<dbReference type="Bgee" id="ENSLACG00000005261">
    <property type="expression patterns" value="Expressed in pelvic fin"/>
</dbReference>
<comment type="subcellular location">
    <subcellularLocation>
        <location evidence="1">Cell membrane</location>
        <topology evidence="1">Multi-pass membrane protein</topology>
    </subcellularLocation>
</comment>
<organism evidence="11 12">
    <name type="scientific">Latimeria chalumnae</name>
    <name type="common">Coelacanth</name>
    <dbReference type="NCBI Taxonomy" id="7897"/>
    <lineage>
        <taxon>Eukaryota</taxon>
        <taxon>Metazoa</taxon>
        <taxon>Chordata</taxon>
        <taxon>Craniata</taxon>
        <taxon>Vertebrata</taxon>
        <taxon>Euteleostomi</taxon>
        <taxon>Coelacanthiformes</taxon>
        <taxon>Coelacanthidae</taxon>
        <taxon>Latimeria</taxon>
    </lineage>
</organism>
<name>H3A8F6_LATCH</name>
<dbReference type="InParanoid" id="H3A8F6"/>
<keyword evidence="7" id="KW-0675">Receptor</keyword>
<keyword evidence="4 9" id="KW-1133">Transmembrane helix</keyword>
<feature type="domain" description="G-protein coupled receptors family 1 profile" evidence="10">
    <location>
        <begin position="21"/>
        <end position="181"/>
    </location>
</feature>
<evidence type="ECO:0000256" key="4">
    <source>
        <dbReference type="ARBA" id="ARBA00022989"/>
    </source>
</evidence>
<keyword evidence="3 9" id="KW-0812">Transmembrane</keyword>
<keyword evidence="5" id="KW-0297">G-protein coupled receptor</keyword>
<reference evidence="11" key="3">
    <citation type="submission" date="2025-09" db="UniProtKB">
        <authorList>
            <consortium name="Ensembl"/>
        </authorList>
    </citation>
    <scope>IDENTIFICATION</scope>
</reference>
<keyword evidence="6 9" id="KW-0472">Membrane</keyword>
<feature type="transmembrane region" description="Helical" evidence="9">
    <location>
        <begin position="50"/>
        <end position="71"/>
    </location>
</feature>
<dbReference type="Gene3D" id="1.20.1070.10">
    <property type="entry name" value="Rhodopsin 7-helix transmembrane proteins"/>
    <property type="match status" value="1"/>
</dbReference>
<evidence type="ECO:0000256" key="8">
    <source>
        <dbReference type="ARBA" id="ARBA00023224"/>
    </source>
</evidence>
<dbReference type="Pfam" id="PF00001">
    <property type="entry name" value="7tm_1"/>
    <property type="match status" value="1"/>
</dbReference>
<proteinExistence type="predicted"/>
<evidence type="ECO:0000256" key="5">
    <source>
        <dbReference type="ARBA" id="ARBA00023040"/>
    </source>
</evidence>
<evidence type="ECO:0000256" key="7">
    <source>
        <dbReference type="ARBA" id="ARBA00023170"/>
    </source>
</evidence>
<keyword evidence="12" id="KW-1185">Reference proteome</keyword>
<evidence type="ECO:0000313" key="12">
    <source>
        <dbReference type="Proteomes" id="UP000008672"/>
    </source>
</evidence>
<dbReference type="PRINTS" id="PR01157">
    <property type="entry name" value="P2YPURNOCPTR"/>
</dbReference>
<dbReference type="GeneTree" id="ENSGT01030000234621"/>
<evidence type="ECO:0000313" key="11">
    <source>
        <dbReference type="Ensembl" id="ENSLACP00000005927.1"/>
    </source>
</evidence>
<feature type="transmembrane region" description="Helical" evidence="9">
    <location>
        <begin position="92"/>
        <end position="120"/>
    </location>
</feature>
<evidence type="ECO:0000256" key="3">
    <source>
        <dbReference type="ARBA" id="ARBA00022692"/>
    </source>
</evidence>
<dbReference type="EMBL" id="AFYH01213872">
    <property type="status" value="NOT_ANNOTATED_CDS"/>
    <property type="molecule type" value="Genomic_DNA"/>
</dbReference>
<dbReference type="PROSITE" id="PS50262">
    <property type="entry name" value="G_PROTEIN_RECEP_F1_2"/>
    <property type="match status" value="1"/>
</dbReference>
<sequence>EKGHKCKLQEGYKHILLPITYNLVFLLGLVLNGAVIWLSCCRIKSWTCKAICLVNLAVADLFYVCSLPLLIASYAMRDRWPFGNIACKLVRFFFYTNLYGSILLLTCVSVHLFLCVMWMVVIELLPTFLYAHTATLGDCTVCYDLTNPRNFRNYFPYDTTLTVSGFLLPFVITLLILCDHT</sequence>
<reference evidence="11" key="2">
    <citation type="submission" date="2025-08" db="UniProtKB">
        <authorList>
            <consortium name="Ensembl"/>
        </authorList>
    </citation>
    <scope>IDENTIFICATION</scope>
</reference>
<protein>
    <recommendedName>
        <fullName evidence="10">G-protein coupled receptors family 1 profile domain-containing protein</fullName>
    </recommendedName>
</protein>
<evidence type="ECO:0000256" key="9">
    <source>
        <dbReference type="SAM" id="Phobius"/>
    </source>
</evidence>
<dbReference type="SUPFAM" id="SSF81321">
    <property type="entry name" value="Family A G protein-coupled receptor-like"/>
    <property type="match status" value="1"/>
</dbReference>
<reference evidence="12" key="1">
    <citation type="submission" date="2011-08" db="EMBL/GenBank/DDBJ databases">
        <title>The draft genome of Latimeria chalumnae.</title>
        <authorList>
            <person name="Di Palma F."/>
            <person name="Alfoldi J."/>
            <person name="Johnson J."/>
            <person name="Berlin A."/>
            <person name="Gnerre S."/>
            <person name="Jaffe D."/>
            <person name="MacCallum I."/>
            <person name="Young S."/>
            <person name="Walker B.J."/>
            <person name="Lander E."/>
            <person name="Lindblad-Toh K."/>
        </authorList>
    </citation>
    <scope>NUCLEOTIDE SEQUENCE [LARGE SCALE GENOMIC DNA]</scope>
    <source>
        <strain evidence="12">Wild caught</strain>
    </source>
</reference>
<dbReference type="Proteomes" id="UP000008672">
    <property type="component" value="Unassembled WGS sequence"/>
</dbReference>
<evidence type="ECO:0000256" key="1">
    <source>
        <dbReference type="ARBA" id="ARBA00004651"/>
    </source>
</evidence>
<dbReference type="eggNOG" id="ENOG502R51Y">
    <property type="taxonomic scope" value="Eukaryota"/>
</dbReference>
<dbReference type="HOGENOM" id="CLU_009579_8_2_1"/>
<dbReference type="AlphaFoldDB" id="H3A8F6"/>
<feature type="transmembrane region" description="Helical" evidence="9">
    <location>
        <begin position="159"/>
        <end position="178"/>
    </location>
</feature>
<dbReference type="Ensembl" id="ENSLACT00000005979.1">
    <property type="protein sequence ID" value="ENSLACP00000005927.1"/>
    <property type="gene ID" value="ENSLACG00000005261.1"/>
</dbReference>
<dbReference type="PANTHER" id="PTHR24231">
    <property type="entry name" value="PURINOCEPTOR-RELATED G-PROTEIN COUPLED RECEPTOR"/>
    <property type="match status" value="1"/>
</dbReference>
<dbReference type="PRINTS" id="PR00237">
    <property type="entry name" value="GPCRRHODOPSN"/>
</dbReference>
<dbReference type="PANTHER" id="PTHR24231:SF25">
    <property type="entry name" value="G-PROTEIN COUPLED RECEPTORS FAMILY 1 PROFILE DOMAIN-CONTAINING PROTEIN"/>
    <property type="match status" value="1"/>
</dbReference>
<evidence type="ECO:0000259" key="10">
    <source>
        <dbReference type="PROSITE" id="PS50262"/>
    </source>
</evidence>
<dbReference type="InterPro" id="IPR017452">
    <property type="entry name" value="GPCR_Rhodpsn_7TM"/>
</dbReference>
<evidence type="ECO:0000256" key="6">
    <source>
        <dbReference type="ARBA" id="ARBA00023136"/>
    </source>
</evidence>